<dbReference type="AlphaFoldDB" id="A0A1C7M9F1"/>
<comment type="caution">
    <text evidence="2">The sequence shown here is derived from an EMBL/GenBank/DDBJ whole genome shotgun (WGS) entry which is preliminary data.</text>
</comment>
<accession>A0A1C7M9F1</accession>
<feature type="compositionally biased region" description="Basic and acidic residues" evidence="1">
    <location>
        <begin position="85"/>
        <end position="96"/>
    </location>
</feature>
<protein>
    <submittedName>
        <fullName evidence="2">Uncharacterized protein</fullName>
    </submittedName>
</protein>
<dbReference type="OrthoDB" id="2751948at2759"/>
<name>A0A1C7M9F1_GRIFR</name>
<dbReference type="EMBL" id="LUGG01000007">
    <property type="protein sequence ID" value="OBZ72976.1"/>
    <property type="molecule type" value="Genomic_DNA"/>
</dbReference>
<sequence>MDRVRFALCAQLEWTVVDNAFSLDRFYDLILELFEDADWASDTLRWWNYTVFGVTGDEGDEDDADPNWPPVRNSTASKLRAQRNARRDAKAADPAKALHDTELEYLDPKAAREGRKMSRKPNLVY</sequence>
<dbReference type="InterPro" id="IPR046521">
    <property type="entry name" value="DUF6698"/>
</dbReference>
<evidence type="ECO:0000313" key="3">
    <source>
        <dbReference type="Proteomes" id="UP000092993"/>
    </source>
</evidence>
<dbReference type="Pfam" id="PF20414">
    <property type="entry name" value="DUF6698"/>
    <property type="match status" value="1"/>
</dbReference>
<organism evidence="2 3">
    <name type="scientific">Grifola frondosa</name>
    <name type="common">Maitake</name>
    <name type="synonym">Polyporus frondosus</name>
    <dbReference type="NCBI Taxonomy" id="5627"/>
    <lineage>
        <taxon>Eukaryota</taxon>
        <taxon>Fungi</taxon>
        <taxon>Dikarya</taxon>
        <taxon>Basidiomycota</taxon>
        <taxon>Agaricomycotina</taxon>
        <taxon>Agaricomycetes</taxon>
        <taxon>Polyporales</taxon>
        <taxon>Grifolaceae</taxon>
        <taxon>Grifola</taxon>
    </lineage>
</organism>
<evidence type="ECO:0000256" key="1">
    <source>
        <dbReference type="SAM" id="MobiDB-lite"/>
    </source>
</evidence>
<keyword evidence="3" id="KW-1185">Reference proteome</keyword>
<proteinExistence type="predicted"/>
<reference evidence="2 3" key="1">
    <citation type="submission" date="2016-03" db="EMBL/GenBank/DDBJ databases">
        <title>Whole genome sequencing of Grifola frondosa 9006-11.</title>
        <authorList>
            <person name="Min B."/>
            <person name="Park H."/>
            <person name="Kim J.-G."/>
            <person name="Cho H."/>
            <person name="Oh Y.-L."/>
            <person name="Kong W.-S."/>
            <person name="Choi I.-G."/>
        </authorList>
    </citation>
    <scope>NUCLEOTIDE SEQUENCE [LARGE SCALE GENOMIC DNA]</scope>
    <source>
        <strain evidence="2 3">9006-11</strain>
    </source>
</reference>
<dbReference type="Proteomes" id="UP000092993">
    <property type="component" value="Unassembled WGS sequence"/>
</dbReference>
<evidence type="ECO:0000313" key="2">
    <source>
        <dbReference type="EMBL" id="OBZ72976.1"/>
    </source>
</evidence>
<gene>
    <name evidence="2" type="ORF">A0H81_07168</name>
</gene>
<feature type="region of interest" description="Disordered" evidence="1">
    <location>
        <begin position="58"/>
        <end position="96"/>
    </location>
</feature>